<dbReference type="AlphaFoldDB" id="A0A0C9WYG5"/>
<feature type="compositionally biased region" description="Basic and acidic residues" evidence="1">
    <location>
        <begin position="455"/>
        <end position="464"/>
    </location>
</feature>
<evidence type="ECO:0000259" key="2">
    <source>
        <dbReference type="Pfam" id="PF09429"/>
    </source>
</evidence>
<feature type="compositionally biased region" description="Low complexity" evidence="1">
    <location>
        <begin position="252"/>
        <end position="264"/>
    </location>
</feature>
<dbReference type="Proteomes" id="UP000054477">
    <property type="component" value="Unassembled WGS sequence"/>
</dbReference>
<feature type="region of interest" description="Disordered" evidence="1">
    <location>
        <begin position="80"/>
        <end position="105"/>
    </location>
</feature>
<dbReference type="STRING" id="1095629.A0A0C9WYG5"/>
<evidence type="ECO:0000313" key="3">
    <source>
        <dbReference type="EMBL" id="KIJ97880.1"/>
    </source>
</evidence>
<proteinExistence type="predicted"/>
<evidence type="ECO:0000256" key="1">
    <source>
        <dbReference type="SAM" id="MobiDB-lite"/>
    </source>
</evidence>
<feature type="compositionally biased region" description="Pro residues" evidence="1">
    <location>
        <begin position="240"/>
        <end position="251"/>
    </location>
</feature>
<gene>
    <name evidence="3" type="ORF">K443DRAFT_224778</name>
</gene>
<dbReference type="InterPro" id="IPR019007">
    <property type="entry name" value="Wbp11/ELF5/Saf1_N"/>
</dbReference>
<feature type="region of interest" description="Disordered" evidence="1">
    <location>
        <begin position="427"/>
        <end position="499"/>
    </location>
</feature>
<keyword evidence="4" id="KW-1185">Reference proteome</keyword>
<evidence type="ECO:0000313" key="4">
    <source>
        <dbReference type="Proteomes" id="UP000054477"/>
    </source>
</evidence>
<feature type="compositionally biased region" description="Basic and acidic residues" evidence="1">
    <location>
        <begin position="80"/>
        <end position="91"/>
    </location>
</feature>
<accession>A0A0C9WYG5</accession>
<dbReference type="HOGENOM" id="CLU_040947_0_0_1"/>
<organism evidence="3 4">
    <name type="scientific">Laccaria amethystina LaAM-08-1</name>
    <dbReference type="NCBI Taxonomy" id="1095629"/>
    <lineage>
        <taxon>Eukaryota</taxon>
        <taxon>Fungi</taxon>
        <taxon>Dikarya</taxon>
        <taxon>Basidiomycota</taxon>
        <taxon>Agaricomycotina</taxon>
        <taxon>Agaricomycetes</taxon>
        <taxon>Agaricomycetidae</taxon>
        <taxon>Agaricales</taxon>
        <taxon>Agaricineae</taxon>
        <taxon>Hydnangiaceae</taxon>
        <taxon>Laccaria</taxon>
    </lineage>
</organism>
<reference evidence="4" key="2">
    <citation type="submission" date="2015-01" db="EMBL/GenBank/DDBJ databases">
        <title>Evolutionary Origins and Diversification of the Mycorrhizal Mutualists.</title>
        <authorList>
            <consortium name="DOE Joint Genome Institute"/>
            <consortium name="Mycorrhizal Genomics Consortium"/>
            <person name="Kohler A."/>
            <person name="Kuo A."/>
            <person name="Nagy L.G."/>
            <person name="Floudas D."/>
            <person name="Copeland A."/>
            <person name="Barry K.W."/>
            <person name="Cichocki N."/>
            <person name="Veneault-Fourrey C."/>
            <person name="LaButti K."/>
            <person name="Lindquist E.A."/>
            <person name="Lipzen A."/>
            <person name="Lundell T."/>
            <person name="Morin E."/>
            <person name="Murat C."/>
            <person name="Riley R."/>
            <person name="Ohm R."/>
            <person name="Sun H."/>
            <person name="Tunlid A."/>
            <person name="Henrissat B."/>
            <person name="Grigoriev I.V."/>
            <person name="Hibbett D.S."/>
            <person name="Martin F."/>
        </authorList>
    </citation>
    <scope>NUCLEOTIDE SEQUENCE [LARGE SCALE GENOMIC DNA]</scope>
    <source>
        <strain evidence="4">LaAM-08-1</strain>
    </source>
</reference>
<dbReference type="Pfam" id="PF12622">
    <property type="entry name" value="NpwBP"/>
    <property type="match status" value="1"/>
</dbReference>
<feature type="compositionally biased region" description="Pro residues" evidence="1">
    <location>
        <begin position="292"/>
        <end position="343"/>
    </location>
</feature>
<name>A0A0C9WYG5_9AGAR</name>
<feature type="compositionally biased region" description="Basic and acidic residues" evidence="1">
    <location>
        <begin position="488"/>
        <end position="499"/>
    </location>
</feature>
<feature type="compositionally biased region" description="Basic and acidic residues" evidence="1">
    <location>
        <begin position="23"/>
        <end position="35"/>
    </location>
</feature>
<feature type="region of interest" description="Disordered" evidence="1">
    <location>
        <begin position="1"/>
        <end position="35"/>
    </location>
</feature>
<dbReference type="OrthoDB" id="205569at2759"/>
<dbReference type="Pfam" id="PF09429">
    <property type="entry name" value="Wbp11"/>
    <property type="match status" value="1"/>
</dbReference>
<sequence length="511" mass="55767">MTKKSLNPADSFRKAQRKKELKKNKAERSKARDFSLVKKDTHDLEDEIERLEGAAKTSNADPDKLAELKAELERINRKKAEYVSEHPEQRRLVYRPRRKEGEKEEEIVLPTRRLFRKNGLPRHPERSIYYDPVMNKFGVAPPGMPYMERPLLPGEVDSEEEMEDGIPPDSQFSQKLIFCADEDDIPMPDGLPPGSELVTDSDDILMPDGPPPGHSTVEELPHLPPNTAAAPPLSVNFNDLPPPPPPLPGFPPNLSSFGIPLGSSLPPPPPGGFPPNSSSLQPLLQGSTVGHFPPPSPNWPVNFPPPPPPGYPAMVPPSFPQFSNFPPPPPFNPNSMLPPPPGFFPRRTQSSSSVQDPLSSIPHQTFQAHRATQLAAPHPSLPPKPTSNTSTPPKPQASEAELAAATVFAAPQLRDFKKEATAFVPTTVKRKKAAAASTPSSGVNAAPSLGELANDAEKNVDARPDLLSTLKNQFGPSPGSHKGVSSTKQDKVDSKRKDDYDRFVEEMGDIL</sequence>
<dbReference type="EMBL" id="KN838681">
    <property type="protein sequence ID" value="KIJ97880.1"/>
    <property type="molecule type" value="Genomic_DNA"/>
</dbReference>
<protein>
    <recommendedName>
        <fullName evidence="2">Wbp11/ELF5/Saf1 N-terminal domain-containing protein</fullName>
    </recommendedName>
</protein>
<dbReference type="GO" id="GO:0006396">
    <property type="term" value="P:RNA processing"/>
    <property type="evidence" value="ECO:0007669"/>
    <property type="project" value="InterPro"/>
</dbReference>
<feature type="region of interest" description="Disordered" evidence="1">
    <location>
        <begin position="182"/>
        <end position="401"/>
    </location>
</feature>
<feature type="compositionally biased region" description="Low complexity" evidence="1">
    <location>
        <begin position="386"/>
        <end position="401"/>
    </location>
</feature>
<feature type="domain" description="Wbp11/ELF5/Saf1 N-terminal" evidence="2">
    <location>
        <begin position="3"/>
        <end position="77"/>
    </location>
</feature>
<reference evidence="3 4" key="1">
    <citation type="submission" date="2014-04" db="EMBL/GenBank/DDBJ databases">
        <authorList>
            <consortium name="DOE Joint Genome Institute"/>
            <person name="Kuo A."/>
            <person name="Kohler A."/>
            <person name="Nagy L.G."/>
            <person name="Floudas D."/>
            <person name="Copeland A."/>
            <person name="Barry K.W."/>
            <person name="Cichocki N."/>
            <person name="Veneault-Fourrey C."/>
            <person name="LaButti K."/>
            <person name="Lindquist E.A."/>
            <person name="Lipzen A."/>
            <person name="Lundell T."/>
            <person name="Morin E."/>
            <person name="Murat C."/>
            <person name="Sun H."/>
            <person name="Tunlid A."/>
            <person name="Henrissat B."/>
            <person name="Grigoriev I.V."/>
            <person name="Hibbett D.S."/>
            <person name="Martin F."/>
            <person name="Nordberg H.P."/>
            <person name="Cantor M.N."/>
            <person name="Hua S.X."/>
        </authorList>
    </citation>
    <scope>NUCLEOTIDE SEQUENCE [LARGE SCALE GENOMIC DNA]</scope>
    <source>
        <strain evidence="3 4">LaAM-08-1</strain>
    </source>
</reference>
<feature type="compositionally biased region" description="Low complexity" evidence="1">
    <location>
        <begin position="350"/>
        <end position="360"/>
    </location>
</feature>